<evidence type="ECO:0000313" key="7">
    <source>
        <dbReference type="EMBL" id="MFN2976979.1"/>
    </source>
</evidence>
<keyword evidence="4 7" id="KW-0328">Glycosyltransferase</keyword>
<feature type="domain" description="Phosphoribosyltransferase" evidence="6">
    <location>
        <begin position="37"/>
        <end position="169"/>
    </location>
</feature>
<feature type="region of interest" description="Disordered" evidence="5">
    <location>
        <begin position="1"/>
        <end position="24"/>
    </location>
</feature>
<dbReference type="EMBL" id="JBJYXY010000001">
    <property type="protein sequence ID" value="MFN2976979.1"/>
    <property type="molecule type" value="Genomic_DNA"/>
</dbReference>
<dbReference type="GO" id="GO:0004845">
    <property type="term" value="F:uracil phosphoribosyltransferase activity"/>
    <property type="evidence" value="ECO:0007669"/>
    <property type="project" value="UniProtKB-EC"/>
</dbReference>
<name>A0ABW9KMJ8_9BACT</name>
<sequence>MILSKMSETGLQQASETGTPQIREKGRLMSASEIDRTLVRLAHQIVEKHNGGGNLGLVGIKRRGVPLAERIGKIIETIEKQPVEVGSLDIQFYRDDLSTSGPRPTVTPGAIGFDIADRDIILLDDVLYTGRTIRAALDALFDHGRPRSVRLLVLIDRGHRELPIEAQFVGRVVPTSSREIIEVKLSEVDGADQVLLVERVD</sequence>
<dbReference type="HAMAP" id="MF_01219">
    <property type="entry name" value="PyrR"/>
    <property type="match status" value="1"/>
</dbReference>
<dbReference type="RefSeq" id="WP_317889830.1">
    <property type="nucleotide sequence ID" value="NZ_BAABBH010000001.1"/>
</dbReference>
<keyword evidence="3 4" id="KW-0804">Transcription</keyword>
<comment type="catalytic activity">
    <reaction evidence="4">
        <text>UMP + diphosphate = 5-phospho-alpha-D-ribose 1-diphosphate + uracil</text>
        <dbReference type="Rhea" id="RHEA:13017"/>
        <dbReference type="ChEBI" id="CHEBI:17568"/>
        <dbReference type="ChEBI" id="CHEBI:33019"/>
        <dbReference type="ChEBI" id="CHEBI:57865"/>
        <dbReference type="ChEBI" id="CHEBI:58017"/>
        <dbReference type="EC" id="2.4.2.9"/>
    </reaction>
</comment>
<dbReference type="SUPFAM" id="SSF53271">
    <property type="entry name" value="PRTase-like"/>
    <property type="match status" value="1"/>
</dbReference>
<dbReference type="InterPro" id="IPR023050">
    <property type="entry name" value="PyrR"/>
</dbReference>
<dbReference type="NCBIfam" id="NF003545">
    <property type="entry name" value="PRK05205.1-1"/>
    <property type="match status" value="1"/>
</dbReference>
<dbReference type="EC" id="2.4.2.9" evidence="4"/>
<proteinExistence type="inferred from homology"/>
<dbReference type="InterPro" id="IPR050137">
    <property type="entry name" value="PyrR_bifunctional"/>
</dbReference>
<organism evidence="7 8">
    <name type="scientific">Terriglobus aquaticus</name>
    <dbReference type="NCBI Taxonomy" id="940139"/>
    <lineage>
        <taxon>Bacteria</taxon>
        <taxon>Pseudomonadati</taxon>
        <taxon>Acidobacteriota</taxon>
        <taxon>Terriglobia</taxon>
        <taxon>Terriglobales</taxon>
        <taxon>Acidobacteriaceae</taxon>
        <taxon>Terriglobus</taxon>
    </lineage>
</organism>
<comment type="similarity">
    <text evidence="1 4">Belongs to the purine/pyrimidine phosphoribosyltransferase family. PyrR subfamily.</text>
</comment>
<evidence type="ECO:0000256" key="4">
    <source>
        <dbReference type="HAMAP-Rule" id="MF_01219"/>
    </source>
</evidence>
<gene>
    <name evidence="4 7" type="primary">pyrR</name>
    <name evidence="7" type="ORF">ACK2TP_14505</name>
</gene>
<evidence type="ECO:0000259" key="6">
    <source>
        <dbReference type="Pfam" id="PF00156"/>
    </source>
</evidence>
<dbReference type="PANTHER" id="PTHR11608:SF0">
    <property type="entry name" value="BIFUNCTIONAL PROTEIN PYRR"/>
    <property type="match status" value="1"/>
</dbReference>
<accession>A0ABW9KMJ8</accession>
<evidence type="ECO:0000256" key="2">
    <source>
        <dbReference type="ARBA" id="ARBA00023015"/>
    </source>
</evidence>
<keyword evidence="8" id="KW-1185">Reference proteome</keyword>
<keyword evidence="2 4" id="KW-0805">Transcription regulation</keyword>
<evidence type="ECO:0000256" key="3">
    <source>
        <dbReference type="ARBA" id="ARBA00023163"/>
    </source>
</evidence>
<feature type="compositionally biased region" description="Polar residues" evidence="5">
    <location>
        <begin position="1"/>
        <end position="20"/>
    </location>
</feature>
<keyword evidence="4 7" id="KW-0808">Transferase</keyword>
<dbReference type="CDD" id="cd06223">
    <property type="entry name" value="PRTases_typeI"/>
    <property type="match status" value="1"/>
</dbReference>
<dbReference type="InterPro" id="IPR029057">
    <property type="entry name" value="PRTase-like"/>
</dbReference>
<evidence type="ECO:0000256" key="1">
    <source>
        <dbReference type="ARBA" id="ARBA00005565"/>
    </source>
</evidence>
<dbReference type="Gene3D" id="3.40.50.2020">
    <property type="match status" value="1"/>
</dbReference>
<protein>
    <recommendedName>
        <fullName evidence="4">Bifunctional protein PyrR</fullName>
    </recommendedName>
    <domain>
        <recommendedName>
            <fullName evidence="4">Pyrimidine operon regulatory protein</fullName>
        </recommendedName>
    </domain>
    <domain>
        <recommendedName>
            <fullName evidence="4">Uracil phosphoribosyltransferase</fullName>
            <shortName evidence="4">UPRTase</shortName>
            <ecNumber evidence="4">2.4.2.9</ecNumber>
        </recommendedName>
    </domain>
</protein>
<evidence type="ECO:0000313" key="8">
    <source>
        <dbReference type="Proteomes" id="UP001634747"/>
    </source>
</evidence>
<dbReference type="PANTHER" id="PTHR11608">
    <property type="entry name" value="BIFUNCTIONAL PROTEIN PYRR"/>
    <property type="match status" value="1"/>
</dbReference>
<evidence type="ECO:0000256" key="5">
    <source>
        <dbReference type="SAM" id="MobiDB-lite"/>
    </source>
</evidence>
<dbReference type="NCBIfam" id="NF003549">
    <property type="entry name" value="PRK05205.1-5"/>
    <property type="match status" value="1"/>
</dbReference>
<dbReference type="Pfam" id="PF00156">
    <property type="entry name" value="Pribosyltran"/>
    <property type="match status" value="1"/>
</dbReference>
<comment type="function">
    <text evidence="4">Also displays a weak uracil phosphoribosyltransferase activity which is not physiologically significant.</text>
</comment>
<reference evidence="7 8" key="1">
    <citation type="submission" date="2024-12" db="EMBL/GenBank/DDBJ databases">
        <authorList>
            <person name="Lee Y."/>
        </authorList>
    </citation>
    <scope>NUCLEOTIDE SEQUENCE [LARGE SCALE GENOMIC DNA]</scope>
    <source>
        <strain evidence="7 8">03SUJ4</strain>
    </source>
</reference>
<dbReference type="InterPro" id="IPR000836">
    <property type="entry name" value="PRTase_dom"/>
</dbReference>
<comment type="caution">
    <text evidence="7">The sequence shown here is derived from an EMBL/GenBank/DDBJ whole genome shotgun (WGS) entry which is preliminary data.</text>
</comment>
<comment type="function">
    <text evidence="4">Regulates the transcription of the pyrimidine nucleotide (pyr) operon in response to exogenous pyrimidines.</text>
</comment>
<feature type="short sequence motif" description="PRPP-binding" evidence="4">
    <location>
        <begin position="120"/>
        <end position="132"/>
    </location>
</feature>
<dbReference type="Proteomes" id="UP001634747">
    <property type="component" value="Unassembled WGS sequence"/>
</dbReference>